<organism evidence="2 3">
    <name type="scientific">Belliella aquatica</name>
    <dbReference type="NCBI Taxonomy" id="1323734"/>
    <lineage>
        <taxon>Bacteria</taxon>
        <taxon>Pseudomonadati</taxon>
        <taxon>Bacteroidota</taxon>
        <taxon>Cytophagia</taxon>
        <taxon>Cytophagales</taxon>
        <taxon>Cyclobacteriaceae</taxon>
        <taxon>Belliella</taxon>
    </lineage>
</organism>
<evidence type="ECO:0000313" key="3">
    <source>
        <dbReference type="Proteomes" id="UP000635885"/>
    </source>
</evidence>
<proteinExistence type="predicted"/>
<protein>
    <recommendedName>
        <fullName evidence="1">DUF4097 domain-containing protein</fullName>
    </recommendedName>
</protein>
<comment type="caution">
    <text evidence="2">The sequence shown here is derived from an EMBL/GenBank/DDBJ whole genome shotgun (WGS) entry which is preliminary data.</text>
</comment>
<sequence length="316" mass="33584">MYNKSLLVLLFFGLVVLHSSCESQGPLVSRESEESFEGIKEIEVNGKYLEVSYEGIENASKVTLNSYLEVPENSDLDVKFRKSGSKLIVEVTGNAVQLNFFNFNGGDNAFISLTGPEDIKLNISNSSGSIDVKYVKHDHIDLQVNSGYINALALNVKDINLKASSGSIKAEGLVGDVKAQVNSGSITMKEVQGDVHAQASSGSLKLEDVEGTVSGKVNSGSMKFDQIAYLGDLTVSSGSINATNAGLGEQTVLKSNSGSIKIQTPTDLTKFNFDLSANSGSVTVGEQKGSKRLEIDNASEHTIQGKASSGSIKIMN</sequence>
<dbReference type="InterPro" id="IPR025164">
    <property type="entry name" value="Toastrack_DUF4097"/>
</dbReference>
<feature type="domain" description="DUF4097" evidence="1">
    <location>
        <begin position="71"/>
        <end position="314"/>
    </location>
</feature>
<gene>
    <name evidence="2" type="ORF">GCM10010993_06480</name>
</gene>
<accession>A0ABQ1LV74</accession>
<evidence type="ECO:0000313" key="2">
    <source>
        <dbReference type="EMBL" id="GGC30270.1"/>
    </source>
</evidence>
<evidence type="ECO:0000259" key="1">
    <source>
        <dbReference type="Pfam" id="PF13349"/>
    </source>
</evidence>
<dbReference type="Proteomes" id="UP000635885">
    <property type="component" value="Unassembled WGS sequence"/>
</dbReference>
<name>A0ABQ1LV74_9BACT</name>
<keyword evidence="3" id="KW-1185">Reference proteome</keyword>
<dbReference type="RefSeq" id="WP_188439648.1">
    <property type="nucleotide sequence ID" value="NZ_BMFD01000002.1"/>
</dbReference>
<dbReference type="EMBL" id="BMFD01000002">
    <property type="protein sequence ID" value="GGC30270.1"/>
    <property type="molecule type" value="Genomic_DNA"/>
</dbReference>
<reference evidence="3" key="1">
    <citation type="journal article" date="2019" name="Int. J. Syst. Evol. Microbiol.">
        <title>The Global Catalogue of Microorganisms (GCM) 10K type strain sequencing project: providing services to taxonomists for standard genome sequencing and annotation.</title>
        <authorList>
            <consortium name="The Broad Institute Genomics Platform"/>
            <consortium name="The Broad Institute Genome Sequencing Center for Infectious Disease"/>
            <person name="Wu L."/>
            <person name="Ma J."/>
        </authorList>
    </citation>
    <scope>NUCLEOTIDE SEQUENCE [LARGE SCALE GENOMIC DNA]</scope>
    <source>
        <strain evidence="3">CGMCC 1.12479</strain>
    </source>
</reference>
<dbReference type="Pfam" id="PF13349">
    <property type="entry name" value="DUF4097"/>
    <property type="match status" value="1"/>
</dbReference>